<dbReference type="PANTHER" id="PTHR43969">
    <property type="entry name" value="GLUTATHIONE S TRANSFERASE D10, ISOFORM A-RELATED"/>
    <property type="match status" value="1"/>
</dbReference>
<sequence length="216" mass="24345">MTIDFYYLPGSAPCRSVLLTAKVLGLDLNLKLTNLQAGEHLTPEFLKINPQHTIPTINDNGFSLWESRAICTYLVNACGKDDSLYPKEPRARALVDQRLYFDIGTLYARFADYYYPSLFQGLPKEPSKLERIDEGMKFLDGFLEGQTYVAGKNLTVADLAILASISTFEVVEYDLSPYKNIGKWYANLKSTIPGYKEANEDGCIAFKELIDSLQKK</sequence>
<dbReference type="GO" id="GO:0004364">
    <property type="term" value="F:glutathione transferase activity"/>
    <property type="evidence" value="ECO:0007669"/>
    <property type="project" value="TreeGrafter"/>
</dbReference>
<dbReference type="AlphaFoldDB" id="A0A2S0BZ20"/>
<dbReference type="InterPro" id="IPR036249">
    <property type="entry name" value="Thioredoxin-like_sf"/>
</dbReference>
<dbReference type="Pfam" id="PF02798">
    <property type="entry name" value="GST_N"/>
    <property type="match status" value="1"/>
</dbReference>
<dbReference type="GO" id="GO:0006749">
    <property type="term" value="P:glutathione metabolic process"/>
    <property type="evidence" value="ECO:0007669"/>
    <property type="project" value="TreeGrafter"/>
</dbReference>
<reference evidence="5" key="1">
    <citation type="submission" date="2016-05" db="EMBL/GenBank/DDBJ databases">
        <title>Cloning and identification of a novel glutathione-S-transferase gene from Sitophilus oryzae.</title>
        <authorList>
            <person name="Hu F."/>
            <person name="Ye K."/>
            <person name="Lu Y.J."/>
            <person name="Wei Z.J."/>
        </authorList>
    </citation>
    <scope>NUCLEOTIDE SEQUENCE</scope>
</reference>
<evidence type="ECO:0000313" key="5">
    <source>
        <dbReference type="EMBL" id="ANS53388.1"/>
    </source>
</evidence>
<keyword evidence="5" id="KW-0808">Transferase</keyword>
<dbReference type="FunFam" id="1.20.1050.10:FF:000007">
    <property type="entry name" value="Glutathione S-transferase 1-1"/>
    <property type="match status" value="1"/>
</dbReference>
<dbReference type="SUPFAM" id="SSF47616">
    <property type="entry name" value="GST C-terminal domain-like"/>
    <property type="match status" value="1"/>
</dbReference>
<protein>
    <submittedName>
        <fullName evidence="5">Glutathione-S-transferase delta class 1</fullName>
    </submittedName>
</protein>
<dbReference type="SFLD" id="SFLDG00358">
    <property type="entry name" value="Main_(cytGST)"/>
    <property type="match status" value="1"/>
</dbReference>
<dbReference type="InterPro" id="IPR010987">
    <property type="entry name" value="Glutathione-S-Trfase_C-like"/>
</dbReference>
<dbReference type="Gene3D" id="1.20.1050.10">
    <property type="match status" value="1"/>
</dbReference>
<dbReference type="CDD" id="cd03177">
    <property type="entry name" value="GST_C_Delta_Epsilon"/>
    <property type="match status" value="1"/>
</dbReference>
<dbReference type="CDD" id="cd03045">
    <property type="entry name" value="GST_N_Delta_Epsilon"/>
    <property type="match status" value="1"/>
</dbReference>
<organism evidence="5">
    <name type="scientific">Sitophilus oryzae</name>
    <name type="common">Rice weevil</name>
    <name type="synonym">Curculio oryzae</name>
    <dbReference type="NCBI Taxonomy" id="7048"/>
    <lineage>
        <taxon>Eukaryota</taxon>
        <taxon>Metazoa</taxon>
        <taxon>Ecdysozoa</taxon>
        <taxon>Arthropoda</taxon>
        <taxon>Hexapoda</taxon>
        <taxon>Insecta</taxon>
        <taxon>Pterygota</taxon>
        <taxon>Neoptera</taxon>
        <taxon>Endopterygota</taxon>
        <taxon>Coleoptera</taxon>
        <taxon>Polyphaga</taxon>
        <taxon>Cucujiformia</taxon>
        <taxon>Curculionidae</taxon>
        <taxon>Dryophthorinae</taxon>
        <taxon>Sitophilus</taxon>
    </lineage>
</organism>
<proteinExistence type="evidence at transcript level"/>
<dbReference type="FunFam" id="3.40.30.10:FF:000034">
    <property type="entry name" value="glutathione S-transferase 1"/>
    <property type="match status" value="1"/>
</dbReference>
<dbReference type="PROSITE" id="PS50404">
    <property type="entry name" value="GST_NTER"/>
    <property type="match status" value="1"/>
</dbReference>
<dbReference type="Gene3D" id="3.40.30.10">
    <property type="entry name" value="Glutaredoxin"/>
    <property type="match status" value="1"/>
</dbReference>
<dbReference type="PROSITE" id="PS50405">
    <property type="entry name" value="GST_CTER"/>
    <property type="match status" value="1"/>
</dbReference>
<feature type="domain" description="GST C-terminal" evidence="4">
    <location>
        <begin position="88"/>
        <end position="216"/>
    </location>
</feature>
<dbReference type="SUPFAM" id="SSF52833">
    <property type="entry name" value="Thioredoxin-like"/>
    <property type="match status" value="1"/>
</dbReference>
<dbReference type="InterPro" id="IPR036282">
    <property type="entry name" value="Glutathione-S-Trfase_C_sf"/>
</dbReference>
<comment type="similarity">
    <text evidence="2">Belongs to the GST superfamily.</text>
</comment>
<dbReference type="Pfam" id="PF00043">
    <property type="entry name" value="GST_C"/>
    <property type="match status" value="1"/>
</dbReference>
<evidence type="ECO:0000259" key="4">
    <source>
        <dbReference type="PROSITE" id="PS50405"/>
    </source>
</evidence>
<dbReference type="InterPro" id="IPR004045">
    <property type="entry name" value="Glutathione_S-Trfase_N"/>
</dbReference>
<evidence type="ECO:0000256" key="2">
    <source>
        <dbReference type="RuleBase" id="RU003494"/>
    </source>
</evidence>
<dbReference type="PANTHER" id="PTHR43969:SF9">
    <property type="entry name" value="GLUTATHIONE S TRANSFERASE D10, ISOFORM A-RELATED"/>
    <property type="match status" value="1"/>
</dbReference>
<name>A0A2S0BZ20_SITOR</name>
<accession>A0A2S0BZ20</accession>
<dbReference type="OrthoDB" id="2309723at2759"/>
<dbReference type="SFLD" id="SFLDS00019">
    <property type="entry name" value="Glutathione_Transferase_(cytos"/>
    <property type="match status" value="1"/>
</dbReference>
<comment type="subunit">
    <text evidence="1">Homodimer.</text>
</comment>
<dbReference type="InterPro" id="IPR004046">
    <property type="entry name" value="GST_C"/>
</dbReference>
<evidence type="ECO:0000256" key="1">
    <source>
        <dbReference type="ARBA" id="ARBA00011738"/>
    </source>
</evidence>
<evidence type="ECO:0000259" key="3">
    <source>
        <dbReference type="PROSITE" id="PS50404"/>
    </source>
</evidence>
<feature type="domain" description="GST N-terminal" evidence="3">
    <location>
        <begin position="1"/>
        <end position="82"/>
    </location>
</feature>
<dbReference type="EMBL" id="KX255831">
    <property type="protein sequence ID" value="ANS53388.1"/>
    <property type="molecule type" value="mRNA"/>
</dbReference>
<dbReference type="InterPro" id="IPR040079">
    <property type="entry name" value="Glutathione_S-Trfase"/>
</dbReference>
<dbReference type="SFLD" id="SFLDG01153">
    <property type="entry name" value="Main.4:_Theta-like"/>
    <property type="match status" value="1"/>
</dbReference>